<feature type="transmembrane region" description="Helical" evidence="1">
    <location>
        <begin position="12"/>
        <end position="29"/>
    </location>
</feature>
<name>A0A498DB30_9BACI</name>
<dbReference type="Proteomes" id="UP000270219">
    <property type="component" value="Unassembled WGS sequence"/>
</dbReference>
<protein>
    <submittedName>
        <fullName evidence="2">Uncharacterized protein</fullName>
    </submittedName>
</protein>
<dbReference type="AlphaFoldDB" id="A0A498DB30"/>
<keyword evidence="1" id="KW-1133">Transmembrane helix</keyword>
<accession>A0A498DB30</accession>
<dbReference type="EMBL" id="RCHR01000001">
    <property type="protein sequence ID" value="RLL48334.1"/>
    <property type="molecule type" value="Genomic_DNA"/>
</dbReference>
<evidence type="ECO:0000313" key="2">
    <source>
        <dbReference type="EMBL" id="RLL48334.1"/>
    </source>
</evidence>
<organism evidence="2 3">
    <name type="scientific">Oceanobacillus piezotolerans</name>
    <dbReference type="NCBI Taxonomy" id="2448030"/>
    <lineage>
        <taxon>Bacteria</taxon>
        <taxon>Bacillati</taxon>
        <taxon>Bacillota</taxon>
        <taxon>Bacilli</taxon>
        <taxon>Bacillales</taxon>
        <taxon>Bacillaceae</taxon>
        <taxon>Oceanobacillus</taxon>
    </lineage>
</organism>
<sequence>MFKNNIANRILKLAGFWLIVIILSINNSISLSNPVLLSFIAVLAILFTFFQFYQVVSERKLKRQ</sequence>
<feature type="transmembrane region" description="Helical" evidence="1">
    <location>
        <begin position="35"/>
        <end position="56"/>
    </location>
</feature>
<reference evidence="2 3" key="1">
    <citation type="submission" date="2018-10" db="EMBL/GenBank/DDBJ databases">
        <title>Oceanobacillus sp. YLB-02 draft genome.</title>
        <authorList>
            <person name="Yu L."/>
        </authorList>
    </citation>
    <scope>NUCLEOTIDE SEQUENCE [LARGE SCALE GENOMIC DNA]</scope>
    <source>
        <strain evidence="2 3">YLB-02</strain>
    </source>
</reference>
<keyword evidence="3" id="KW-1185">Reference proteome</keyword>
<keyword evidence="1" id="KW-0472">Membrane</keyword>
<gene>
    <name evidence="2" type="ORF">D8M04_03455</name>
</gene>
<comment type="caution">
    <text evidence="2">The sequence shown here is derived from an EMBL/GenBank/DDBJ whole genome shotgun (WGS) entry which is preliminary data.</text>
</comment>
<dbReference type="RefSeq" id="WP_121521430.1">
    <property type="nucleotide sequence ID" value="NZ_RCHR01000001.1"/>
</dbReference>
<proteinExistence type="predicted"/>
<keyword evidence="1" id="KW-0812">Transmembrane</keyword>
<evidence type="ECO:0000313" key="3">
    <source>
        <dbReference type="Proteomes" id="UP000270219"/>
    </source>
</evidence>
<evidence type="ECO:0000256" key="1">
    <source>
        <dbReference type="SAM" id="Phobius"/>
    </source>
</evidence>